<keyword evidence="3" id="KW-1185">Reference proteome</keyword>
<feature type="transmembrane region" description="Helical" evidence="1">
    <location>
        <begin position="371"/>
        <end position="392"/>
    </location>
</feature>
<sequence>MGLLSDPQSRERVLLFLIRHNSKLCILCYALGLVWFLLLPLPPLSAPTYISENALLPGLVKREFVGGPQALSLSREFAANKALVGGLPVEWLNKTMTSLGLEVHTQTFAVDLPFPDEINERYHVRGTNVQGVVRARRAASTEALVLHVPFLPEANDQAMGLALSLAAHFRKQVYWAKDLIVLVTEHDLLGIQAWLGAYHGINLTSLGVRSSELGGYCGALQAAITLQLSSDVATSIDLQLHGPNGLLPNLDLPNLVHHLCLHAKVLCTVQELLPPQEDNAWWQSMHIMLLQALGQASTKPASEHGLFLRHRVEALGLKAINSHRQEKASLEKLGRLLEGVFRSLNNLLERFHQSFFFYLLPSLQSYVSIGNYAPCAAAILVVLFLCAVELWAKLNPEKERRTREAAASNPASIPWLSVIGSIVIAHGLGIALYLGPLVAHQRAANYFDLPEDEAVSLTALGIGVSSLSLPHRGSTPQGWIWLKLFALLELGMLLLALDLLNFPLAFMLAIPTVPAAVVSQPSHKTASIALLLVASPAVISLMGLAMKTELNPHGPTSGQLGGFIGLFLRWLQCLSQSILEHQSLGTNLYPLFTLGLFPCWLQLWHVALWKE</sequence>
<dbReference type="GeneTree" id="ENSGT00390000013685"/>
<protein>
    <submittedName>
        <fullName evidence="2">Glycosylphosphatidylinositol anchor attachment 1</fullName>
    </submittedName>
</protein>
<dbReference type="GO" id="GO:0016255">
    <property type="term" value="P:attachment of GPI anchor to protein"/>
    <property type="evidence" value="ECO:0007669"/>
    <property type="project" value="TreeGrafter"/>
</dbReference>
<evidence type="ECO:0000313" key="3">
    <source>
        <dbReference type="Proteomes" id="UP000694388"/>
    </source>
</evidence>
<dbReference type="InterPro" id="IPR007246">
    <property type="entry name" value="Gaa1"/>
</dbReference>
<reference evidence="2" key="1">
    <citation type="submission" date="2025-08" db="UniProtKB">
        <authorList>
            <consortium name="Ensembl"/>
        </authorList>
    </citation>
    <scope>IDENTIFICATION</scope>
</reference>
<proteinExistence type="predicted"/>
<feature type="transmembrane region" description="Helical" evidence="1">
    <location>
        <begin position="21"/>
        <end position="41"/>
    </location>
</feature>
<dbReference type="Pfam" id="PF04114">
    <property type="entry name" value="Gaa1"/>
    <property type="match status" value="1"/>
</dbReference>
<dbReference type="Proteomes" id="UP000694388">
    <property type="component" value="Unplaced"/>
</dbReference>
<evidence type="ECO:0000256" key="1">
    <source>
        <dbReference type="SAM" id="Phobius"/>
    </source>
</evidence>
<name>A0A8C4QZ97_EPTBU</name>
<feature type="transmembrane region" description="Helical" evidence="1">
    <location>
        <begin position="413"/>
        <end position="434"/>
    </location>
</feature>
<dbReference type="GO" id="GO:0042765">
    <property type="term" value="C:GPI-anchor transamidase complex"/>
    <property type="evidence" value="ECO:0007669"/>
    <property type="project" value="InterPro"/>
</dbReference>
<dbReference type="AlphaFoldDB" id="A0A8C4QZ97"/>
<dbReference type="PANTHER" id="PTHR13304:SF0">
    <property type="entry name" value="GLYCOSYLPHOSPHATIDYLINOSITOL ANCHOR ATTACHMENT 1 PROTEIN"/>
    <property type="match status" value="1"/>
</dbReference>
<reference evidence="2" key="2">
    <citation type="submission" date="2025-09" db="UniProtKB">
        <authorList>
            <consortium name="Ensembl"/>
        </authorList>
    </citation>
    <scope>IDENTIFICATION</scope>
</reference>
<dbReference type="PANTHER" id="PTHR13304">
    <property type="entry name" value="GLYCOSYLPHOSPHATIDYLINOSITOL ANCHOR ATTACHMENT 1 PROTEIN"/>
    <property type="match status" value="1"/>
</dbReference>
<evidence type="ECO:0000313" key="2">
    <source>
        <dbReference type="Ensembl" id="ENSEBUP00000022555.1"/>
    </source>
</evidence>
<dbReference type="Ensembl" id="ENSEBUT00000023131.1">
    <property type="protein sequence ID" value="ENSEBUP00000022555.1"/>
    <property type="gene ID" value="ENSEBUG00000013892.1"/>
</dbReference>
<keyword evidence="1" id="KW-0472">Membrane</keyword>
<feature type="transmembrane region" description="Helical" evidence="1">
    <location>
        <begin position="526"/>
        <end position="546"/>
    </location>
</feature>
<keyword evidence="1" id="KW-1133">Transmembrane helix</keyword>
<dbReference type="PIRSF" id="PIRSF036762">
    <property type="entry name" value="GAA1"/>
    <property type="match status" value="1"/>
</dbReference>
<organism evidence="2 3">
    <name type="scientific">Eptatretus burgeri</name>
    <name type="common">Inshore hagfish</name>
    <dbReference type="NCBI Taxonomy" id="7764"/>
    <lineage>
        <taxon>Eukaryota</taxon>
        <taxon>Metazoa</taxon>
        <taxon>Chordata</taxon>
        <taxon>Craniata</taxon>
        <taxon>Vertebrata</taxon>
        <taxon>Cyclostomata</taxon>
        <taxon>Myxini</taxon>
        <taxon>Myxiniformes</taxon>
        <taxon>Myxinidae</taxon>
        <taxon>Eptatretinae</taxon>
        <taxon>Eptatretus</taxon>
    </lineage>
</organism>
<keyword evidence="1" id="KW-0812">Transmembrane</keyword>
<feature type="transmembrane region" description="Helical" evidence="1">
    <location>
        <begin position="484"/>
        <end position="506"/>
    </location>
</feature>
<feature type="transmembrane region" description="Helical" evidence="1">
    <location>
        <begin position="454"/>
        <end position="472"/>
    </location>
</feature>
<accession>A0A8C4QZ97</accession>
<dbReference type="OMA" id="GGQMGID"/>